<dbReference type="OrthoDB" id="9814695at2"/>
<dbReference type="GO" id="GO:0008726">
    <property type="term" value="F:alkanesulfonate monooxygenase activity"/>
    <property type="evidence" value="ECO:0007669"/>
    <property type="project" value="TreeGrafter"/>
</dbReference>
<dbReference type="Proteomes" id="UP000293719">
    <property type="component" value="Chromosome"/>
</dbReference>
<evidence type="ECO:0000256" key="3">
    <source>
        <dbReference type="ARBA" id="ARBA00023002"/>
    </source>
</evidence>
<evidence type="ECO:0000313" key="6">
    <source>
        <dbReference type="EMBL" id="QBK30349.1"/>
    </source>
</evidence>
<name>A0A4P6V143_9HYPH</name>
<keyword evidence="7" id="KW-1185">Reference proteome</keyword>
<dbReference type="InterPro" id="IPR050172">
    <property type="entry name" value="SsuD_RutA_monooxygenase"/>
</dbReference>
<keyword evidence="1" id="KW-0285">Flavoprotein</keyword>
<gene>
    <name evidence="6" type="ORF">E0E05_06895</name>
</gene>
<proteinExistence type="predicted"/>
<dbReference type="PANTHER" id="PTHR42847">
    <property type="entry name" value="ALKANESULFONATE MONOOXYGENASE"/>
    <property type="match status" value="1"/>
</dbReference>
<evidence type="ECO:0000256" key="1">
    <source>
        <dbReference type="ARBA" id="ARBA00022630"/>
    </source>
</evidence>
<protein>
    <submittedName>
        <fullName evidence="6">LLM class flavin-dependent oxidoreductase</fullName>
    </submittedName>
</protein>
<accession>A0A4P6V143</accession>
<dbReference type="CDD" id="cd01094">
    <property type="entry name" value="Alkanesulfonate_monoxygenase"/>
    <property type="match status" value="1"/>
</dbReference>
<dbReference type="KEGG" id="rpod:E0E05_06895"/>
<dbReference type="InterPro" id="IPR011251">
    <property type="entry name" value="Luciferase-like_dom"/>
</dbReference>
<dbReference type="PANTHER" id="PTHR42847:SF4">
    <property type="entry name" value="ALKANESULFONATE MONOOXYGENASE-RELATED"/>
    <property type="match status" value="1"/>
</dbReference>
<dbReference type="RefSeq" id="WP_131616049.1">
    <property type="nucleotide sequence ID" value="NZ_CP036532.1"/>
</dbReference>
<dbReference type="Pfam" id="PF00296">
    <property type="entry name" value="Bac_luciferase"/>
    <property type="match status" value="1"/>
</dbReference>
<dbReference type="GeneID" id="90767018"/>
<dbReference type="Gene3D" id="3.20.20.30">
    <property type="entry name" value="Luciferase-like domain"/>
    <property type="match status" value="1"/>
</dbReference>
<evidence type="ECO:0000259" key="5">
    <source>
        <dbReference type="Pfam" id="PF00296"/>
    </source>
</evidence>
<keyword evidence="2" id="KW-0288">FMN</keyword>
<reference evidence="6 7" key="1">
    <citation type="journal article" date="2017" name="Int. J. Syst. Evol. Microbiol.">
        <title>Roseitalea porphyridii gen. nov., sp. nov., isolated from a red alga, and reclassification of Hoeflea suaedae Chung et al. 2013 as Pseudohoeflea suaedae gen. nov., comb. nov.</title>
        <authorList>
            <person name="Hyeon J.W."/>
            <person name="Jeong S.E."/>
            <person name="Baek K."/>
            <person name="Jeon C.O."/>
        </authorList>
    </citation>
    <scope>NUCLEOTIDE SEQUENCE [LARGE SCALE GENOMIC DNA]</scope>
    <source>
        <strain evidence="6 7">MA7-20</strain>
    </source>
</reference>
<feature type="domain" description="Luciferase-like" evidence="5">
    <location>
        <begin position="16"/>
        <end position="334"/>
    </location>
</feature>
<dbReference type="SUPFAM" id="SSF51679">
    <property type="entry name" value="Bacterial luciferase-like"/>
    <property type="match status" value="1"/>
</dbReference>
<dbReference type="AlphaFoldDB" id="A0A4P6V143"/>
<keyword evidence="4" id="KW-0503">Monooxygenase</keyword>
<evidence type="ECO:0000313" key="7">
    <source>
        <dbReference type="Proteomes" id="UP000293719"/>
    </source>
</evidence>
<evidence type="ECO:0000256" key="2">
    <source>
        <dbReference type="ARBA" id="ARBA00022643"/>
    </source>
</evidence>
<dbReference type="GO" id="GO:0046306">
    <property type="term" value="P:alkanesulfonate catabolic process"/>
    <property type="evidence" value="ECO:0007669"/>
    <property type="project" value="TreeGrafter"/>
</dbReference>
<dbReference type="InterPro" id="IPR036661">
    <property type="entry name" value="Luciferase-like_sf"/>
</dbReference>
<keyword evidence="3" id="KW-0560">Oxidoreductase</keyword>
<organism evidence="6 7">
    <name type="scientific">Roseitalea porphyridii</name>
    <dbReference type="NCBI Taxonomy" id="1852022"/>
    <lineage>
        <taxon>Bacteria</taxon>
        <taxon>Pseudomonadati</taxon>
        <taxon>Pseudomonadota</taxon>
        <taxon>Alphaproteobacteria</taxon>
        <taxon>Hyphomicrobiales</taxon>
        <taxon>Ahrensiaceae</taxon>
        <taxon>Roseitalea</taxon>
    </lineage>
</organism>
<evidence type="ECO:0000256" key="4">
    <source>
        <dbReference type="ARBA" id="ARBA00023033"/>
    </source>
</evidence>
<sequence>MTVVPVTSADLDAAEVAWFAPICSDDYRYLGVPDGTLRSSFAHTSEIVRTADRLGFRNILCPSSYQVGQDTWSFVSAMAPQTDNINMLAAIRCGEVHPAMLARAIATVDHVMKGRLTLNVISSNQPGEDATSELRYKRSTEVVEILRQAWTREQIDYEGEIYRLKGLSTEPVRPYQQNGGPLLYFGGYSPPAVELCGAHCDVYLMWPEPEELLAERMRTVHARAEAHGRTLDYGLRVHVIVRDTEAEARDYADELVSRLDDGTGEEIRNRALDAKSFGVSLQSANRDRADEDGFVEPNLWTGIGRARSGCGAALVGSVDQVMDKLERYRKMGIRAFILSGYPHLDECVNFGQKVLPHLQTCSLPHVYGRVPEQTPATPLGVGERH</sequence>
<dbReference type="EMBL" id="CP036532">
    <property type="protein sequence ID" value="QBK30349.1"/>
    <property type="molecule type" value="Genomic_DNA"/>
</dbReference>